<evidence type="ECO:0000256" key="3">
    <source>
        <dbReference type="ARBA" id="ARBA00022448"/>
    </source>
</evidence>
<accession>A0A4R6KL98</accession>
<dbReference type="Proteomes" id="UP000295388">
    <property type="component" value="Unassembled WGS sequence"/>
</dbReference>
<dbReference type="GO" id="GO:1901678">
    <property type="term" value="P:iron coordination entity transport"/>
    <property type="evidence" value="ECO:0007669"/>
    <property type="project" value="UniProtKB-ARBA"/>
</dbReference>
<organism evidence="6 7">
    <name type="scientific">Kribbella caucasensis</name>
    <dbReference type="NCBI Taxonomy" id="2512215"/>
    <lineage>
        <taxon>Bacteria</taxon>
        <taxon>Bacillati</taxon>
        <taxon>Actinomycetota</taxon>
        <taxon>Actinomycetes</taxon>
        <taxon>Propionibacteriales</taxon>
        <taxon>Kribbellaceae</taxon>
        <taxon>Kribbella</taxon>
    </lineage>
</organism>
<dbReference type="PROSITE" id="PS50983">
    <property type="entry name" value="FE_B12_PBP"/>
    <property type="match status" value="1"/>
</dbReference>
<evidence type="ECO:0000313" key="6">
    <source>
        <dbReference type="EMBL" id="TDO52304.1"/>
    </source>
</evidence>
<dbReference type="GO" id="GO:0030288">
    <property type="term" value="C:outer membrane-bounded periplasmic space"/>
    <property type="evidence" value="ECO:0007669"/>
    <property type="project" value="TreeGrafter"/>
</dbReference>
<feature type="domain" description="Fe/B12 periplasmic-binding" evidence="5">
    <location>
        <begin position="12"/>
        <end position="275"/>
    </location>
</feature>
<dbReference type="SUPFAM" id="SSF53807">
    <property type="entry name" value="Helical backbone' metal receptor"/>
    <property type="match status" value="1"/>
</dbReference>
<keyword evidence="3" id="KW-0813">Transport</keyword>
<keyword evidence="7" id="KW-1185">Reference proteome</keyword>
<dbReference type="InterPro" id="IPR051313">
    <property type="entry name" value="Bact_iron-sidero_bind"/>
</dbReference>
<dbReference type="Pfam" id="PF01497">
    <property type="entry name" value="Peripla_BP_2"/>
    <property type="match status" value="1"/>
</dbReference>
<dbReference type="AlphaFoldDB" id="A0A4R6KL98"/>
<evidence type="ECO:0000313" key="7">
    <source>
        <dbReference type="Proteomes" id="UP000295388"/>
    </source>
</evidence>
<dbReference type="PANTHER" id="PTHR30532:SF21">
    <property type="entry name" value="SIDEROPHORE-BINDING LIPOPROTEIN YFIY-RELATED"/>
    <property type="match status" value="1"/>
</dbReference>
<comment type="similarity">
    <text evidence="2">Belongs to the bacterial solute-binding protein 8 family.</text>
</comment>
<comment type="subcellular location">
    <subcellularLocation>
        <location evidence="1">Cell envelope</location>
    </subcellularLocation>
</comment>
<sequence>MGKTEIPAKPKRVMALDASFVDASLILDTPVVGYTDYRSINGKLPDYLGDDRTTYASEAKAVGTLAEPNLEMIAAQKPDLIISAKVRHEKLYEQLSKIAPTVMSETTGPTWKENITLTGKALGQEELAAKELAAYQTAAKTVGDAINAKAGNPTISMVRFVDGPTRLYQNKSFSGIVFKDAGLARPKSQDVDDFAAEISAERIKDADADAIFVSVFADEKGLSAKTADQFKANPLWKPLAPKVHEVPDLTWMTAVGLQGAWVILTDLAKTFDVPDPVHS</sequence>
<gene>
    <name evidence="6" type="ORF">EV643_102141</name>
</gene>
<dbReference type="PANTHER" id="PTHR30532">
    <property type="entry name" value="IRON III DICITRATE-BINDING PERIPLASMIC PROTEIN"/>
    <property type="match status" value="1"/>
</dbReference>
<comment type="caution">
    <text evidence="6">The sequence shown here is derived from an EMBL/GenBank/DDBJ whole genome shotgun (WGS) entry which is preliminary data.</text>
</comment>
<dbReference type="InterPro" id="IPR002491">
    <property type="entry name" value="ABC_transptr_periplasmic_BD"/>
</dbReference>
<evidence type="ECO:0000256" key="4">
    <source>
        <dbReference type="ARBA" id="ARBA00022729"/>
    </source>
</evidence>
<protein>
    <submittedName>
        <fullName evidence="6">Iron complex transport system substrate-binding protein</fullName>
    </submittedName>
</protein>
<keyword evidence="4" id="KW-0732">Signal</keyword>
<dbReference type="CDD" id="cd01146">
    <property type="entry name" value="FhuD"/>
    <property type="match status" value="1"/>
</dbReference>
<name>A0A4R6KL98_9ACTN</name>
<evidence type="ECO:0000259" key="5">
    <source>
        <dbReference type="PROSITE" id="PS50983"/>
    </source>
</evidence>
<reference evidence="6 7" key="1">
    <citation type="submission" date="2019-03" db="EMBL/GenBank/DDBJ databases">
        <title>Genomic Encyclopedia of Type Strains, Phase III (KMG-III): the genomes of soil and plant-associated and newly described type strains.</title>
        <authorList>
            <person name="Whitman W."/>
        </authorList>
    </citation>
    <scope>NUCLEOTIDE SEQUENCE [LARGE SCALE GENOMIC DNA]</scope>
    <source>
        <strain evidence="6 7">VKM Ac-2527</strain>
    </source>
</reference>
<proteinExistence type="inferred from homology"/>
<evidence type="ECO:0000256" key="2">
    <source>
        <dbReference type="ARBA" id="ARBA00008814"/>
    </source>
</evidence>
<dbReference type="EMBL" id="SNWQ01000002">
    <property type="protein sequence ID" value="TDO52304.1"/>
    <property type="molecule type" value="Genomic_DNA"/>
</dbReference>
<dbReference type="Gene3D" id="3.40.50.1980">
    <property type="entry name" value="Nitrogenase molybdenum iron protein domain"/>
    <property type="match status" value="2"/>
</dbReference>
<dbReference type="RefSeq" id="WP_133798745.1">
    <property type="nucleotide sequence ID" value="NZ_SNWQ01000002.1"/>
</dbReference>
<dbReference type="OrthoDB" id="9793175at2"/>
<evidence type="ECO:0000256" key="1">
    <source>
        <dbReference type="ARBA" id="ARBA00004196"/>
    </source>
</evidence>